<dbReference type="Gene3D" id="4.10.60.10">
    <property type="entry name" value="Zinc finger, CCHC-type"/>
    <property type="match status" value="1"/>
</dbReference>
<dbReference type="Pfam" id="PF00098">
    <property type="entry name" value="zf-CCHC"/>
    <property type="match status" value="1"/>
</dbReference>
<protein>
    <recommendedName>
        <fullName evidence="3">CCHC-type domain-containing protein</fullName>
    </recommendedName>
</protein>
<feature type="compositionally biased region" description="Polar residues" evidence="2">
    <location>
        <begin position="462"/>
        <end position="472"/>
    </location>
</feature>
<feature type="domain" description="CCHC-type" evidence="3">
    <location>
        <begin position="484"/>
        <end position="498"/>
    </location>
</feature>
<evidence type="ECO:0000256" key="2">
    <source>
        <dbReference type="SAM" id="MobiDB-lite"/>
    </source>
</evidence>
<dbReference type="Gramene" id="KRH26095">
    <property type="protein sequence ID" value="KRH26095"/>
    <property type="gene ID" value="GLYMA_12G152200"/>
</dbReference>
<gene>
    <name evidence="4" type="ORF">GLYMA_12G152200</name>
</gene>
<keyword evidence="1" id="KW-0863">Zinc-finger</keyword>
<feature type="compositionally biased region" description="Polar residues" evidence="2">
    <location>
        <begin position="536"/>
        <end position="549"/>
    </location>
</feature>
<dbReference type="OMA" id="RIMIQSE"/>
<evidence type="ECO:0000313" key="6">
    <source>
        <dbReference type="Proteomes" id="UP000008827"/>
    </source>
</evidence>
<feature type="compositionally biased region" description="Basic and acidic residues" evidence="2">
    <location>
        <begin position="439"/>
        <end position="448"/>
    </location>
</feature>
<dbReference type="EnsemblPlants" id="KRH26095">
    <property type="protein sequence ID" value="KRH26095"/>
    <property type="gene ID" value="GLYMA_12G152200"/>
</dbReference>
<dbReference type="AlphaFoldDB" id="A0A0R0HHW1"/>
<keyword evidence="1" id="KW-0479">Metal-binding</keyword>
<dbReference type="PROSITE" id="PS50158">
    <property type="entry name" value="ZF_CCHC"/>
    <property type="match status" value="1"/>
</dbReference>
<reference evidence="4 5" key="1">
    <citation type="journal article" date="2010" name="Nature">
        <title>Genome sequence of the palaeopolyploid soybean.</title>
        <authorList>
            <person name="Schmutz J."/>
            <person name="Cannon S.B."/>
            <person name="Schlueter J."/>
            <person name="Ma J."/>
            <person name="Mitros T."/>
            <person name="Nelson W."/>
            <person name="Hyten D.L."/>
            <person name="Song Q."/>
            <person name="Thelen J.J."/>
            <person name="Cheng J."/>
            <person name="Xu D."/>
            <person name="Hellsten U."/>
            <person name="May G.D."/>
            <person name="Yu Y."/>
            <person name="Sakurai T."/>
            <person name="Umezawa T."/>
            <person name="Bhattacharyya M.K."/>
            <person name="Sandhu D."/>
            <person name="Valliyodan B."/>
            <person name="Lindquist E."/>
            <person name="Peto M."/>
            <person name="Grant D."/>
            <person name="Shu S."/>
            <person name="Goodstein D."/>
            <person name="Barry K."/>
            <person name="Futrell-Griggs M."/>
            <person name="Abernathy B."/>
            <person name="Du J."/>
            <person name="Tian Z."/>
            <person name="Zhu L."/>
            <person name="Gill N."/>
            <person name="Joshi T."/>
            <person name="Libault M."/>
            <person name="Sethuraman A."/>
            <person name="Zhang X.-C."/>
            <person name="Shinozaki K."/>
            <person name="Nguyen H.T."/>
            <person name="Wing R.A."/>
            <person name="Cregan P."/>
            <person name="Specht J."/>
            <person name="Grimwood J."/>
            <person name="Rokhsar D."/>
            <person name="Stacey G."/>
            <person name="Shoemaker R.C."/>
            <person name="Jackson S.A."/>
        </authorList>
    </citation>
    <scope>NUCLEOTIDE SEQUENCE</scope>
    <source>
        <strain evidence="5">cv. Williams 82</strain>
        <tissue evidence="4">Callus</tissue>
    </source>
</reference>
<proteinExistence type="predicted"/>
<dbReference type="GO" id="GO:0008270">
    <property type="term" value="F:zinc ion binding"/>
    <property type="evidence" value="ECO:0007669"/>
    <property type="project" value="UniProtKB-KW"/>
</dbReference>
<evidence type="ECO:0000259" key="3">
    <source>
        <dbReference type="PROSITE" id="PS50158"/>
    </source>
</evidence>
<feature type="compositionally biased region" description="Acidic residues" evidence="2">
    <location>
        <begin position="524"/>
        <end position="533"/>
    </location>
</feature>
<sequence>MVSLMDKNILDSLFLNIHFHGLDMKEGSVPAALINRIQTIKWDEATLPEKWVMDKATPSVPRLGPTIEQIKQDNSVYLEPNTTRNKKMTKSKFNLQHTLLSINLMMLSDEFSIDKETLRKDFYSPENEPKRRWFFQHFKGFKRQQIQDKFYKFVEKIKINIPFFDWFHAYTIKENINYPWKQDIIGDPTTNVFTNWQIKDGELIQLELPPTTQYQLPKVKDSSDKPVMATPFKTKDVNEEITPKDIRSLMEQAYYTNKYLQVIGETISKEKISTKPKDHECSTSNVPIEKPLFKPFKVNEKAKQKFRELRKSRSPTEECRTLADFRWYRDTFLTRVYTREDSQQSFWKEKFLVGLLRLLGDKIRDKIRSQSVNGDIPYDNLSYGQLISYVQKLALKICQDDKIQRQLAKEKAQTKRDLGSFCEKFGLPACPKQKKKQNPKKEFHENKNSNKRIFPNRKYSYKPSTNKDTNMPKTVMKPRTKVVCYNCGKQGHISKYCRLKRKLRNLNLDPFIEEQINNLLIETSEEESGEASSEENLNQIQQDDQPSSTDEQDIQEKTSENLTIVSSAIIENQGLRIETNFLLVKKLKNEVIIGTPFIRSLLSLHISKEGITTWYLGRKITFEFSTKPIARNINFIEKKISQINFLKDEVSSAIFKSN</sequence>
<dbReference type="InterPro" id="IPR001878">
    <property type="entry name" value="Znf_CCHC"/>
</dbReference>
<dbReference type="PANTHER" id="PTHR46249:SF29">
    <property type="entry name" value="VIRAL MOVEMENT PROTEIN"/>
    <property type="match status" value="1"/>
</dbReference>
<accession>A0A0R0HHW1</accession>
<dbReference type="InterPro" id="IPR036875">
    <property type="entry name" value="Znf_CCHC_sf"/>
</dbReference>
<feature type="region of interest" description="Disordered" evidence="2">
    <location>
        <begin position="432"/>
        <end position="473"/>
    </location>
</feature>
<evidence type="ECO:0000313" key="4">
    <source>
        <dbReference type="EMBL" id="KRH26095.1"/>
    </source>
</evidence>
<organism evidence="4">
    <name type="scientific">Glycine max</name>
    <name type="common">Soybean</name>
    <name type="synonym">Glycine hispida</name>
    <dbReference type="NCBI Taxonomy" id="3847"/>
    <lineage>
        <taxon>Eukaryota</taxon>
        <taxon>Viridiplantae</taxon>
        <taxon>Streptophyta</taxon>
        <taxon>Embryophyta</taxon>
        <taxon>Tracheophyta</taxon>
        <taxon>Spermatophyta</taxon>
        <taxon>Magnoliopsida</taxon>
        <taxon>eudicotyledons</taxon>
        <taxon>Gunneridae</taxon>
        <taxon>Pentapetalae</taxon>
        <taxon>rosids</taxon>
        <taxon>fabids</taxon>
        <taxon>Fabales</taxon>
        <taxon>Fabaceae</taxon>
        <taxon>Papilionoideae</taxon>
        <taxon>50 kb inversion clade</taxon>
        <taxon>NPAAA clade</taxon>
        <taxon>indigoferoid/millettioid clade</taxon>
        <taxon>Phaseoleae</taxon>
        <taxon>Glycine</taxon>
        <taxon>Glycine subgen. Soja</taxon>
    </lineage>
</organism>
<reference evidence="5" key="2">
    <citation type="submission" date="2018-02" db="UniProtKB">
        <authorList>
            <consortium name="EnsemblPlants"/>
        </authorList>
    </citation>
    <scope>IDENTIFICATION</scope>
    <source>
        <strain evidence="5">Williams 82</strain>
    </source>
</reference>
<evidence type="ECO:0000256" key="1">
    <source>
        <dbReference type="PROSITE-ProRule" id="PRU00047"/>
    </source>
</evidence>
<dbReference type="SMART" id="SM00343">
    <property type="entry name" value="ZnF_C2HC"/>
    <property type="match status" value="1"/>
</dbReference>
<keyword evidence="1" id="KW-0862">Zinc</keyword>
<dbReference type="EMBL" id="CM000845">
    <property type="protein sequence ID" value="KRH26095.1"/>
    <property type="molecule type" value="Genomic_DNA"/>
</dbReference>
<reference evidence="4" key="3">
    <citation type="submission" date="2018-07" db="EMBL/GenBank/DDBJ databases">
        <title>WGS assembly of Glycine max.</title>
        <authorList>
            <person name="Schmutz J."/>
            <person name="Cannon S."/>
            <person name="Schlueter J."/>
            <person name="Ma J."/>
            <person name="Mitros T."/>
            <person name="Nelson W."/>
            <person name="Hyten D."/>
            <person name="Song Q."/>
            <person name="Thelen J."/>
            <person name="Cheng J."/>
            <person name="Xu D."/>
            <person name="Hellsten U."/>
            <person name="May G."/>
            <person name="Yu Y."/>
            <person name="Sakurai T."/>
            <person name="Umezawa T."/>
            <person name="Bhattacharyya M."/>
            <person name="Sandhu D."/>
            <person name="Valliyodan B."/>
            <person name="Lindquist E."/>
            <person name="Peto M."/>
            <person name="Grant D."/>
            <person name="Shu S."/>
            <person name="Goodstein D."/>
            <person name="Barry K."/>
            <person name="Futrell-Griggs M."/>
            <person name="Abernathy B."/>
            <person name="Du J."/>
            <person name="Tian Z."/>
            <person name="Zhu L."/>
            <person name="Gill N."/>
            <person name="Joshi T."/>
            <person name="Libault M."/>
            <person name="Sethuraman A."/>
            <person name="Zhang X."/>
            <person name="Shinozaki K."/>
            <person name="Nguyen H."/>
            <person name="Wing R."/>
            <person name="Cregan P."/>
            <person name="Specht J."/>
            <person name="Grimwood J."/>
            <person name="Rokhsar D."/>
            <person name="Stacey G."/>
            <person name="Shoemaker R."/>
            <person name="Jackson S."/>
        </authorList>
    </citation>
    <scope>NUCLEOTIDE SEQUENCE</scope>
    <source>
        <tissue evidence="4">Callus</tissue>
    </source>
</reference>
<dbReference type="PANTHER" id="PTHR46249">
    <property type="entry name" value="CCHC-TYPE DOMAIN-CONTAINING PROTEIN-RELATED"/>
    <property type="match status" value="1"/>
</dbReference>
<dbReference type="Pfam" id="PF24496">
    <property type="entry name" value="DUF7588"/>
    <property type="match status" value="1"/>
</dbReference>
<feature type="region of interest" description="Disordered" evidence="2">
    <location>
        <begin position="524"/>
        <end position="557"/>
    </location>
</feature>
<name>A0A0R0HHW1_SOYBN</name>
<keyword evidence="6" id="KW-1185">Reference proteome</keyword>
<dbReference type="InParanoid" id="A0A0R0HHW1"/>
<dbReference type="Pfam" id="PF22909">
    <property type="entry name" value="Caulimovir_coat_dom"/>
    <property type="match status" value="1"/>
</dbReference>
<evidence type="ECO:0000313" key="5">
    <source>
        <dbReference type="EnsemblPlants" id="KRH26095"/>
    </source>
</evidence>
<dbReference type="InterPro" id="IPR056010">
    <property type="entry name" value="DUF7588"/>
</dbReference>
<dbReference type="Proteomes" id="UP000008827">
    <property type="component" value="Chromosome 12"/>
</dbReference>
<dbReference type="GO" id="GO:0003676">
    <property type="term" value="F:nucleic acid binding"/>
    <property type="evidence" value="ECO:0007669"/>
    <property type="project" value="InterPro"/>
</dbReference>
<dbReference type="SUPFAM" id="SSF57756">
    <property type="entry name" value="Retrovirus zinc finger-like domains"/>
    <property type="match status" value="1"/>
</dbReference>